<reference evidence="10 11" key="1">
    <citation type="journal article" date="2010" name="Int. J. Syst. Evol. Microbiol.">
        <title>Bacillus horneckiae sp. nov., isolated from a spacecraft-assembly clean room.</title>
        <authorList>
            <person name="Vaishampayan P."/>
            <person name="Probst A."/>
            <person name="Krishnamurthi S."/>
            <person name="Ghosh S."/>
            <person name="Osman S."/>
            <person name="McDowall A."/>
            <person name="Ruckmani A."/>
            <person name="Mayilraj S."/>
            <person name="Venkateswaran K."/>
        </authorList>
    </citation>
    <scope>NUCLEOTIDE SEQUENCE [LARGE SCALE GENOMIC DNA]</scope>
    <source>
        <strain evidence="11">1PO1SC</strain>
    </source>
</reference>
<evidence type="ECO:0000256" key="5">
    <source>
        <dbReference type="ARBA" id="ARBA00022692"/>
    </source>
</evidence>
<feature type="transmembrane region" description="Helical" evidence="8">
    <location>
        <begin position="266"/>
        <end position="287"/>
    </location>
</feature>
<feature type="transmembrane region" description="Helical" evidence="8">
    <location>
        <begin position="187"/>
        <end position="206"/>
    </location>
</feature>
<dbReference type="PANTHER" id="PTHR30294">
    <property type="entry name" value="MEMBRANE COMPONENT OF ABC TRANSPORTER YHHJ-RELATED"/>
    <property type="match status" value="1"/>
</dbReference>
<dbReference type="InterPro" id="IPR000412">
    <property type="entry name" value="ABC_2_transport"/>
</dbReference>
<dbReference type="InterPro" id="IPR013525">
    <property type="entry name" value="ABC2_TM"/>
</dbReference>
<dbReference type="AlphaFoldDB" id="A0A2N0ZEH0"/>
<dbReference type="Proteomes" id="UP000233343">
    <property type="component" value="Unassembled WGS sequence"/>
</dbReference>
<gene>
    <name evidence="10" type="ORF">CWS20_16095</name>
</gene>
<feature type="transmembrane region" description="Helical" evidence="8">
    <location>
        <begin position="349"/>
        <end position="371"/>
    </location>
</feature>
<name>A0A2N0ZEH0_9BACI</name>
<evidence type="ECO:0000256" key="4">
    <source>
        <dbReference type="ARBA" id="ARBA00022475"/>
    </source>
</evidence>
<feature type="domain" description="ABC transmembrane type-2" evidence="9">
    <location>
        <begin position="150"/>
        <end position="374"/>
    </location>
</feature>
<evidence type="ECO:0000313" key="11">
    <source>
        <dbReference type="Proteomes" id="UP000233343"/>
    </source>
</evidence>
<dbReference type="RefSeq" id="WP_066195125.1">
    <property type="nucleotide sequence ID" value="NZ_JAFDQP010000008.1"/>
</dbReference>
<keyword evidence="7 8" id="KW-0472">Membrane</keyword>
<dbReference type="Pfam" id="PF12698">
    <property type="entry name" value="ABC2_membrane_3"/>
    <property type="match status" value="1"/>
</dbReference>
<dbReference type="GO" id="GO:0043190">
    <property type="term" value="C:ATP-binding cassette (ABC) transporter complex"/>
    <property type="evidence" value="ECO:0007669"/>
    <property type="project" value="InterPro"/>
</dbReference>
<keyword evidence="4 8" id="KW-1003">Cell membrane</keyword>
<keyword evidence="5 8" id="KW-0812">Transmembrane</keyword>
<accession>A0A2N0ZEH0</accession>
<dbReference type="Gene3D" id="3.40.1710.10">
    <property type="entry name" value="abc type-2 transporter like domain"/>
    <property type="match status" value="1"/>
</dbReference>
<keyword evidence="6 8" id="KW-1133">Transmembrane helix</keyword>
<comment type="subcellular location">
    <subcellularLocation>
        <location evidence="1 8">Cell membrane</location>
        <topology evidence="1 8">Multi-pass membrane protein</topology>
    </subcellularLocation>
</comment>
<comment type="caution">
    <text evidence="10">The sequence shown here is derived from an EMBL/GenBank/DDBJ whole genome shotgun (WGS) entry which is preliminary data.</text>
</comment>
<organism evidence="10 11">
    <name type="scientific">Cytobacillus horneckiae</name>
    <dbReference type="NCBI Taxonomy" id="549687"/>
    <lineage>
        <taxon>Bacteria</taxon>
        <taxon>Bacillati</taxon>
        <taxon>Bacillota</taxon>
        <taxon>Bacilli</taxon>
        <taxon>Bacillales</taxon>
        <taxon>Bacillaceae</taxon>
        <taxon>Cytobacillus</taxon>
    </lineage>
</organism>
<dbReference type="InterPro" id="IPR051449">
    <property type="entry name" value="ABC-2_transporter_component"/>
</dbReference>
<comment type="caution">
    <text evidence="8">Lacks conserved residue(s) required for the propagation of feature annotation.</text>
</comment>
<proteinExistence type="inferred from homology"/>
<dbReference type="PRINTS" id="PR00164">
    <property type="entry name" value="ABC2TRNSPORT"/>
</dbReference>
<evidence type="ECO:0000256" key="2">
    <source>
        <dbReference type="ARBA" id="ARBA00007783"/>
    </source>
</evidence>
<keyword evidence="11" id="KW-1185">Reference proteome</keyword>
<evidence type="ECO:0000256" key="8">
    <source>
        <dbReference type="RuleBase" id="RU361157"/>
    </source>
</evidence>
<evidence type="ECO:0000256" key="1">
    <source>
        <dbReference type="ARBA" id="ARBA00004651"/>
    </source>
</evidence>
<dbReference type="PANTHER" id="PTHR30294:SF45">
    <property type="entry name" value="LINEARMYCIN RESISTANCE PERMEASE PROTEIN LNRN"/>
    <property type="match status" value="1"/>
</dbReference>
<comment type="similarity">
    <text evidence="2 8">Belongs to the ABC-2 integral membrane protein family.</text>
</comment>
<evidence type="ECO:0000313" key="10">
    <source>
        <dbReference type="EMBL" id="PKG27909.1"/>
    </source>
</evidence>
<keyword evidence="3 8" id="KW-0813">Transport</keyword>
<sequence>MKNIIWMMRNAFKVVFKDKKNALIFLLGPVICIMIAVTAYGHWEEGEIRIGVVNEDQDYIANDTVKFFTGMKNIKVEEITQSEMQEALTSGSVESVIYLEKGFTNSIEKGNPSHIQLISIKGAEVTTFIESYLYQYLGNVLAISKRVQADHVAFKTAYNQYQQESYGISAHTVEDTSKNNIMTVRTMGFLIIIMFFTAGNLAALILKEKEKRTYFRLMVAPISAKEYVLSNAFVNVLVMVFQIIITIILMKTLFKIDLRLSFMEMFFVMSLFAVVTVGISLCIVAFAKSSAAASAIQNVIVTPTCMLSGCFFPLEVMPEVIQKIANFLPQTWVLETIAQLQGGAAFSSLYMNILVLLAFGLTFVLLAIYQFSRKSDVTVFR</sequence>
<evidence type="ECO:0000256" key="3">
    <source>
        <dbReference type="ARBA" id="ARBA00022448"/>
    </source>
</evidence>
<evidence type="ECO:0000256" key="7">
    <source>
        <dbReference type="ARBA" id="ARBA00023136"/>
    </source>
</evidence>
<protein>
    <recommendedName>
        <fullName evidence="8">Transport permease protein</fullName>
    </recommendedName>
</protein>
<evidence type="ECO:0000256" key="6">
    <source>
        <dbReference type="ARBA" id="ARBA00022989"/>
    </source>
</evidence>
<evidence type="ECO:0000259" key="9">
    <source>
        <dbReference type="PROSITE" id="PS51012"/>
    </source>
</evidence>
<dbReference type="EMBL" id="PISD01000034">
    <property type="protein sequence ID" value="PKG27909.1"/>
    <property type="molecule type" value="Genomic_DNA"/>
</dbReference>
<dbReference type="PROSITE" id="PS51012">
    <property type="entry name" value="ABC_TM2"/>
    <property type="match status" value="1"/>
</dbReference>
<feature type="transmembrane region" description="Helical" evidence="8">
    <location>
        <begin position="227"/>
        <end position="254"/>
    </location>
</feature>
<dbReference type="InterPro" id="IPR047817">
    <property type="entry name" value="ABC2_TM_bact-type"/>
</dbReference>
<dbReference type="GO" id="GO:0140359">
    <property type="term" value="F:ABC-type transporter activity"/>
    <property type="evidence" value="ECO:0007669"/>
    <property type="project" value="InterPro"/>
</dbReference>